<name>A0A174ZTT2_9FIRM</name>
<dbReference type="AlphaFoldDB" id="A0A174ZTT2"/>
<dbReference type="GO" id="GO:0000160">
    <property type="term" value="P:phosphorelay signal transduction system"/>
    <property type="evidence" value="ECO:0007669"/>
    <property type="project" value="InterPro"/>
</dbReference>
<evidence type="ECO:0000313" key="6">
    <source>
        <dbReference type="Proteomes" id="UP000095662"/>
    </source>
</evidence>
<dbReference type="PANTHER" id="PTHR43228">
    <property type="entry name" value="TWO-COMPONENT RESPONSE REGULATOR"/>
    <property type="match status" value="1"/>
</dbReference>
<feature type="domain" description="Response regulatory" evidence="4">
    <location>
        <begin position="32"/>
        <end position="147"/>
    </location>
</feature>
<dbReference type="SMART" id="SM00448">
    <property type="entry name" value="REC"/>
    <property type="match status" value="1"/>
</dbReference>
<evidence type="ECO:0000256" key="3">
    <source>
        <dbReference type="PROSITE-ProRule" id="PRU00169"/>
    </source>
</evidence>
<reference evidence="5 6" key="1">
    <citation type="submission" date="2015-09" db="EMBL/GenBank/DDBJ databases">
        <authorList>
            <consortium name="Pathogen Informatics"/>
        </authorList>
    </citation>
    <scope>NUCLEOTIDE SEQUENCE [LARGE SCALE GENOMIC DNA]</scope>
    <source>
        <strain evidence="5 6">2789STDY5834928</strain>
    </source>
</reference>
<organism evidence="5 6">
    <name type="scientific">[Eubacterium] siraeum</name>
    <dbReference type="NCBI Taxonomy" id="39492"/>
    <lineage>
        <taxon>Bacteria</taxon>
        <taxon>Bacillati</taxon>
        <taxon>Bacillota</taxon>
        <taxon>Clostridia</taxon>
        <taxon>Eubacteriales</taxon>
        <taxon>Oscillospiraceae</taxon>
        <taxon>Oscillospiraceae incertae sedis</taxon>
    </lineage>
</organism>
<dbReference type="InterPro" id="IPR001789">
    <property type="entry name" value="Sig_transdc_resp-reg_receiver"/>
</dbReference>
<dbReference type="InterPro" id="IPR011006">
    <property type="entry name" value="CheY-like_superfamily"/>
</dbReference>
<evidence type="ECO:0000259" key="4">
    <source>
        <dbReference type="PROSITE" id="PS50110"/>
    </source>
</evidence>
<evidence type="ECO:0000313" key="5">
    <source>
        <dbReference type="EMBL" id="CUQ90695.1"/>
    </source>
</evidence>
<dbReference type="InterPro" id="IPR052048">
    <property type="entry name" value="ST_Response_Regulator"/>
</dbReference>
<feature type="modified residue" description="4-aspartylphosphate" evidence="3">
    <location>
        <position position="82"/>
    </location>
</feature>
<dbReference type="PROSITE" id="PS50110">
    <property type="entry name" value="RESPONSE_REGULATORY"/>
    <property type="match status" value="1"/>
</dbReference>
<protein>
    <recommendedName>
        <fullName evidence="1">Stage 0 sporulation protein A homolog</fullName>
    </recommendedName>
</protein>
<dbReference type="Pfam" id="PF00072">
    <property type="entry name" value="Response_reg"/>
    <property type="match status" value="1"/>
</dbReference>
<dbReference type="EMBL" id="CZBY01000021">
    <property type="protein sequence ID" value="CUQ90695.1"/>
    <property type="molecule type" value="Genomic_DNA"/>
</dbReference>
<keyword evidence="3" id="KW-0597">Phosphoprotein</keyword>
<gene>
    <name evidence="5" type="primary">cheY_2</name>
    <name evidence="5" type="ORF">ERS852540_02184</name>
</gene>
<comment type="function">
    <text evidence="2">May play the central regulatory role in sporulation. It may be an element of the effector pathway responsible for the activation of sporulation genes in response to nutritional stress. Spo0A may act in concert with spo0H (a sigma factor) to control the expression of some genes that are critical to the sporulation process.</text>
</comment>
<proteinExistence type="predicted"/>
<dbReference type="PANTHER" id="PTHR43228:SF1">
    <property type="entry name" value="TWO-COMPONENT RESPONSE REGULATOR ARR22"/>
    <property type="match status" value="1"/>
</dbReference>
<evidence type="ECO:0000256" key="1">
    <source>
        <dbReference type="ARBA" id="ARBA00018672"/>
    </source>
</evidence>
<dbReference type="Gene3D" id="3.40.50.2300">
    <property type="match status" value="1"/>
</dbReference>
<dbReference type="Proteomes" id="UP000095662">
    <property type="component" value="Unassembled WGS sequence"/>
</dbReference>
<dbReference type="STRING" id="39492.ERS852540_02184"/>
<dbReference type="SUPFAM" id="SSF52172">
    <property type="entry name" value="CheY-like"/>
    <property type="match status" value="1"/>
</dbReference>
<evidence type="ECO:0000256" key="2">
    <source>
        <dbReference type="ARBA" id="ARBA00024867"/>
    </source>
</evidence>
<sequence length="151" mass="16897">MYSVLKTGKYYYDINSEVRKEKKYGKNISKAKVLVCDDSMMVRNKMKKLLTAYGFTQIFEASDGAQAVEKFADIVPDVTFMDIVMPELSGVEALKLIKTNSPDAVVIMATSVGTVGNLSEAIKLGANDFLQKPVDEEQLYKLLDNYFKKEA</sequence>
<accession>A0A174ZTT2</accession>